<dbReference type="PROSITE" id="PS50158">
    <property type="entry name" value="ZF_CCHC"/>
    <property type="match status" value="1"/>
</dbReference>
<dbReference type="OMA" id="FETINDM"/>
<feature type="compositionally biased region" description="Polar residues" evidence="2">
    <location>
        <begin position="419"/>
        <end position="430"/>
    </location>
</feature>
<sequence>RAIVSEQIIKWCEDKGIDARKAFVLSKVSLGVTDETMYKVLDEAKDFGPCKIRGRCVEHISKSQLVLFETINDMTKTDIPEQLLAGDEFGPWIVNVTETQSVHVTGERDFQSRLLSFLANEGKTLADVTGLLTSASALPTAPDLNTKLVNAISSLVEKCQATPVDGPGYRKLRMFSGMKPTPHGEEEYDAWAEQTTHMLDEWQCSDVVKRQRVAESLKGAAADIVRGLRVTNPQATANDYLKALETAFGTTDSAADLMVRFRNTFQQDGEKLSAYLLRLDKLLHEVHRKGGIEVIDMNRACIDQVARGSLPHDLVALRIRLTYKLKPPPSFTELLRDVREEEEMILERPNVQKVASLSISKRAECATASVVPVLPEPAPVLQDTAIESLRKEFQGLKTDVARLLSASVTASASVAQQVDQNPSQKGTGNSYAHVKERAPKPPYRADVFCYRCGEDGHFQRECPNPENLRKVNKRLLKMKQPTGNFPGAQ</sequence>
<evidence type="ECO:0000256" key="2">
    <source>
        <dbReference type="SAM" id="MobiDB-lite"/>
    </source>
</evidence>
<evidence type="ECO:0000259" key="3">
    <source>
        <dbReference type="PROSITE" id="PS50158"/>
    </source>
</evidence>
<dbReference type="Pfam" id="PF00098">
    <property type="entry name" value="zf-CCHC"/>
    <property type="match status" value="1"/>
</dbReference>
<organism evidence="4 5">
    <name type="scientific">Cyprinus carpio carpio</name>
    <dbReference type="NCBI Taxonomy" id="630221"/>
    <lineage>
        <taxon>Eukaryota</taxon>
        <taxon>Metazoa</taxon>
        <taxon>Chordata</taxon>
        <taxon>Craniata</taxon>
        <taxon>Vertebrata</taxon>
        <taxon>Euteleostomi</taxon>
        <taxon>Actinopterygii</taxon>
        <taxon>Neopterygii</taxon>
        <taxon>Teleostei</taxon>
        <taxon>Ostariophysi</taxon>
        <taxon>Cypriniformes</taxon>
        <taxon>Cyprinidae</taxon>
        <taxon>Cyprininae</taxon>
        <taxon>Cyprinus</taxon>
    </lineage>
</organism>
<name>A0A9J8CV58_CYPCA</name>
<dbReference type="Ensembl" id="ENSCCRT00000191867.1">
    <property type="protein sequence ID" value="ENSCCRP00000173523.1"/>
    <property type="gene ID" value="ENSCCRG00000069747.1"/>
</dbReference>
<evidence type="ECO:0000313" key="4">
    <source>
        <dbReference type="Ensembl" id="ENSCCRP00000173523.1"/>
    </source>
</evidence>
<feature type="domain" description="CCHC-type" evidence="3">
    <location>
        <begin position="449"/>
        <end position="464"/>
    </location>
</feature>
<keyword evidence="1" id="KW-0863">Zinc-finger</keyword>
<dbReference type="Gene3D" id="4.10.60.10">
    <property type="entry name" value="Zinc finger, CCHC-type"/>
    <property type="match status" value="1"/>
</dbReference>
<dbReference type="InterPro" id="IPR048270">
    <property type="entry name" value="PNMA_C"/>
</dbReference>
<reference evidence="4" key="2">
    <citation type="submission" date="2025-09" db="UniProtKB">
        <authorList>
            <consortium name="Ensembl"/>
        </authorList>
    </citation>
    <scope>IDENTIFICATION</scope>
</reference>
<dbReference type="Proteomes" id="UP001108240">
    <property type="component" value="Unplaced"/>
</dbReference>
<dbReference type="InterPro" id="IPR036875">
    <property type="entry name" value="Znf_CCHC_sf"/>
</dbReference>
<dbReference type="SMART" id="SM00343">
    <property type="entry name" value="ZnF_C2HC"/>
    <property type="match status" value="1"/>
</dbReference>
<dbReference type="GeneTree" id="ENSGT01030000234522"/>
<proteinExistence type="predicted"/>
<protein>
    <recommendedName>
        <fullName evidence="3">CCHC-type domain-containing protein</fullName>
    </recommendedName>
</protein>
<dbReference type="PANTHER" id="PTHR23095">
    <property type="entry name" value="PARANEOPLASTIC ANTIGEN"/>
    <property type="match status" value="1"/>
</dbReference>
<dbReference type="InterPro" id="IPR026523">
    <property type="entry name" value="PNMA"/>
</dbReference>
<dbReference type="PANTHER" id="PTHR23095:SF17">
    <property type="entry name" value="PARANEOPLASTIC ANTIGEN MA1"/>
    <property type="match status" value="1"/>
</dbReference>
<dbReference type="GO" id="GO:0003676">
    <property type="term" value="F:nucleic acid binding"/>
    <property type="evidence" value="ECO:0007669"/>
    <property type="project" value="InterPro"/>
</dbReference>
<reference evidence="4" key="1">
    <citation type="submission" date="2025-08" db="UniProtKB">
        <authorList>
            <consortium name="Ensembl"/>
        </authorList>
    </citation>
    <scope>IDENTIFICATION</scope>
</reference>
<keyword evidence="5" id="KW-1185">Reference proteome</keyword>
<feature type="region of interest" description="Disordered" evidence="2">
    <location>
        <begin position="415"/>
        <end position="437"/>
    </location>
</feature>
<keyword evidence="1" id="KW-0862">Zinc</keyword>
<dbReference type="Pfam" id="PF14893">
    <property type="entry name" value="PNMA"/>
    <property type="match status" value="1"/>
</dbReference>
<dbReference type="SUPFAM" id="SSF57756">
    <property type="entry name" value="Retrovirus zinc finger-like domains"/>
    <property type="match status" value="1"/>
</dbReference>
<accession>A0A9J8CV58</accession>
<dbReference type="GO" id="GO:0008270">
    <property type="term" value="F:zinc ion binding"/>
    <property type="evidence" value="ECO:0007669"/>
    <property type="project" value="UniProtKB-KW"/>
</dbReference>
<dbReference type="AlphaFoldDB" id="A0A9J8CV58"/>
<evidence type="ECO:0000313" key="5">
    <source>
        <dbReference type="Proteomes" id="UP001108240"/>
    </source>
</evidence>
<dbReference type="InterPro" id="IPR001878">
    <property type="entry name" value="Znf_CCHC"/>
</dbReference>
<keyword evidence="1" id="KW-0479">Metal-binding</keyword>
<evidence type="ECO:0000256" key="1">
    <source>
        <dbReference type="PROSITE-ProRule" id="PRU00047"/>
    </source>
</evidence>